<reference evidence="1 2" key="1">
    <citation type="journal article" date="2018" name="Sci. Rep.">
        <title>Genomic signatures of local adaptation to the degree of environmental predictability in rotifers.</title>
        <authorList>
            <person name="Franch-Gras L."/>
            <person name="Hahn C."/>
            <person name="Garcia-Roger E.M."/>
            <person name="Carmona M.J."/>
            <person name="Serra M."/>
            <person name="Gomez A."/>
        </authorList>
    </citation>
    <scope>NUCLEOTIDE SEQUENCE [LARGE SCALE GENOMIC DNA]</scope>
    <source>
        <strain evidence="1">HYR1</strain>
    </source>
</reference>
<dbReference type="AlphaFoldDB" id="A0A3M7Q9Y6"/>
<comment type="caution">
    <text evidence="1">The sequence shown here is derived from an EMBL/GenBank/DDBJ whole genome shotgun (WGS) entry which is preliminary data.</text>
</comment>
<evidence type="ECO:0000313" key="2">
    <source>
        <dbReference type="Proteomes" id="UP000276133"/>
    </source>
</evidence>
<evidence type="ECO:0000313" key="1">
    <source>
        <dbReference type="EMBL" id="RNA08059.1"/>
    </source>
</evidence>
<accession>A0A3M7Q9Y6</accession>
<sequence length="108" mass="12819">MGIIGNDFCRAYNSFVQISTILYCLLLEKKFNYTFLRERDSLQQIEIMRYLNRIHLNKNYSFVKKTALSILYYSTSDILANFSQRSNVEPYSNLAVRPFHALLKRHLN</sequence>
<protein>
    <submittedName>
        <fullName evidence="1">Uncharacterized protein</fullName>
    </submittedName>
</protein>
<name>A0A3M7Q9Y6_BRAPC</name>
<keyword evidence="2" id="KW-1185">Reference proteome</keyword>
<dbReference type="Proteomes" id="UP000276133">
    <property type="component" value="Unassembled WGS sequence"/>
</dbReference>
<gene>
    <name evidence="1" type="ORF">BpHYR1_001616</name>
</gene>
<organism evidence="1 2">
    <name type="scientific">Brachionus plicatilis</name>
    <name type="common">Marine rotifer</name>
    <name type="synonym">Brachionus muelleri</name>
    <dbReference type="NCBI Taxonomy" id="10195"/>
    <lineage>
        <taxon>Eukaryota</taxon>
        <taxon>Metazoa</taxon>
        <taxon>Spiralia</taxon>
        <taxon>Gnathifera</taxon>
        <taxon>Rotifera</taxon>
        <taxon>Eurotatoria</taxon>
        <taxon>Monogononta</taxon>
        <taxon>Pseudotrocha</taxon>
        <taxon>Ploima</taxon>
        <taxon>Brachionidae</taxon>
        <taxon>Brachionus</taxon>
    </lineage>
</organism>
<dbReference type="EMBL" id="REGN01006867">
    <property type="protein sequence ID" value="RNA08059.1"/>
    <property type="molecule type" value="Genomic_DNA"/>
</dbReference>
<proteinExistence type="predicted"/>